<evidence type="ECO:0000256" key="9">
    <source>
        <dbReference type="ARBA" id="ARBA00022722"/>
    </source>
</evidence>
<dbReference type="NCBIfam" id="NF000595">
    <property type="entry name" value="PRK00015.1-3"/>
    <property type="match status" value="1"/>
</dbReference>
<evidence type="ECO:0000259" key="17">
    <source>
        <dbReference type="PROSITE" id="PS51975"/>
    </source>
</evidence>
<comment type="catalytic activity">
    <reaction evidence="1 14 15 16">
        <text>Endonucleolytic cleavage to 5'-phosphomonoester.</text>
        <dbReference type="EC" id="3.1.26.4"/>
    </reaction>
</comment>
<dbReference type="Proteomes" id="UP001220238">
    <property type="component" value="Chromosome"/>
</dbReference>
<keyword evidence="12 14" id="KW-0378">Hydrolase</keyword>
<feature type="binding site" evidence="14 15">
    <location>
        <position position="52"/>
    </location>
    <ligand>
        <name>a divalent metal cation</name>
        <dbReference type="ChEBI" id="CHEBI:60240"/>
    </ligand>
</feature>
<evidence type="ECO:0000256" key="3">
    <source>
        <dbReference type="ARBA" id="ARBA00004065"/>
    </source>
</evidence>
<evidence type="ECO:0000256" key="15">
    <source>
        <dbReference type="PROSITE-ProRule" id="PRU01319"/>
    </source>
</evidence>
<evidence type="ECO:0000256" key="1">
    <source>
        <dbReference type="ARBA" id="ARBA00000077"/>
    </source>
</evidence>
<evidence type="ECO:0000256" key="11">
    <source>
        <dbReference type="ARBA" id="ARBA00022759"/>
    </source>
</evidence>
<dbReference type="InterPro" id="IPR012337">
    <property type="entry name" value="RNaseH-like_sf"/>
</dbReference>
<dbReference type="Gene3D" id="3.30.420.10">
    <property type="entry name" value="Ribonuclease H-like superfamily/Ribonuclease H"/>
    <property type="match status" value="1"/>
</dbReference>
<comment type="cofactor">
    <cofactor evidence="14 15">
        <name>Mn(2+)</name>
        <dbReference type="ChEBI" id="CHEBI:29035"/>
    </cofactor>
    <cofactor evidence="14 15">
        <name>Mg(2+)</name>
        <dbReference type="ChEBI" id="CHEBI:18420"/>
    </cofactor>
    <text evidence="14 15">Manganese or magnesium. Binds 1 divalent metal ion per monomer in the absence of substrate. May bind a second metal ion after substrate binding.</text>
</comment>
<dbReference type="CDD" id="cd07182">
    <property type="entry name" value="RNase_HII_bacteria_HII_like"/>
    <property type="match status" value="1"/>
</dbReference>
<dbReference type="InterPro" id="IPR022898">
    <property type="entry name" value="RNase_HII"/>
</dbReference>
<evidence type="ECO:0000256" key="7">
    <source>
        <dbReference type="ARBA" id="ARBA00019179"/>
    </source>
</evidence>
<comment type="similarity">
    <text evidence="5 14 16">Belongs to the RNase HII family.</text>
</comment>
<proteinExistence type="inferred from homology"/>
<dbReference type="NCBIfam" id="NF000598">
    <property type="entry name" value="PRK00015.2-2"/>
    <property type="match status" value="1"/>
</dbReference>
<dbReference type="AlphaFoldDB" id="A0AB38XSR6"/>
<comment type="function">
    <text evidence="3 14 16">Endonuclease that specifically degrades the RNA of RNA-DNA hybrids.</text>
</comment>
<feature type="binding site" evidence="14 15">
    <location>
        <position position="145"/>
    </location>
    <ligand>
        <name>a divalent metal cation</name>
        <dbReference type="ChEBI" id="CHEBI:60240"/>
    </ligand>
</feature>
<dbReference type="GO" id="GO:0030145">
    <property type="term" value="F:manganese ion binding"/>
    <property type="evidence" value="ECO:0007669"/>
    <property type="project" value="UniProtKB-UniRule"/>
</dbReference>
<dbReference type="SUPFAM" id="SSF53098">
    <property type="entry name" value="Ribonuclease H-like"/>
    <property type="match status" value="1"/>
</dbReference>
<dbReference type="EC" id="3.1.26.4" evidence="6 14"/>
<dbReference type="GO" id="GO:0043137">
    <property type="term" value="P:DNA replication, removal of RNA primer"/>
    <property type="evidence" value="ECO:0007669"/>
    <property type="project" value="TreeGrafter"/>
</dbReference>
<feature type="binding site" evidence="14 15">
    <location>
        <position position="51"/>
    </location>
    <ligand>
        <name>a divalent metal cation</name>
        <dbReference type="ChEBI" id="CHEBI:60240"/>
    </ligand>
</feature>
<protein>
    <recommendedName>
        <fullName evidence="7 14">Ribonuclease HII</fullName>
        <shortName evidence="14">RNase HII</shortName>
        <ecNumber evidence="6 14">3.1.26.4</ecNumber>
    </recommendedName>
</protein>
<feature type="domain" description="RNase H type-2" evidence="17">
    <location>
        <begin position="45"/>
        <end position="236"/>
    </location>
</feature>
<dbReference type="FunFam" id="3.30.420.10:FF:000113">
    <property type="entry name" value="Ribonuclease HII"/>
    <property type="match status" value="1"/>
</dbReference>
<evidence type="ECO:0000256" key="2">
    <source>
        <dbReference type="ARBA" id="ARBA00001946"/>
    </source>
</evidence>
<dbReference type="PANTHER" id="PTHR10954">
    <property type="entry name" value="RIBONUCLEASE H2 SUBUNIT A"/>
    <property type="match status" value="1"/>
</dbReference>
<evidence type="ECO:0000256" key="10">
    <source>
        <dbReference type="ARBA" id="ARBA00022723"/>
    </source>
</evidence>
<accession>A0AB38XSR6</accession>
<dbReference type="EMBL" id="CP120206">
    <property type="protein sequence ID" value="WET43107.1"/>
    <property type="molecule type" value="Genomic_DNA"/>
</dbReference>
<evidence type="ECO:0000256" key="5">
    <source>
        <dbReference type="ARBA" id="ARBA00007383"/>
    </source>
</evidence>
<dbReference type="InterPro" id="IPR001352">
    <property type="entry name" value="RNase_HII/HIII"/>
</dbReference>
<comment type="subcellular location">
    <subcellularLocation>
        <location evidence="4 14">Cytoplasm</location>
    </subcellularLocation>
</comment>
<evidence type="ECO:0000256" key="6">
    <source>
        <dbReference type="ARBA" id="ARBA00012180"/>
    </source>
</evidence>
<dbReference type="RefSeq" id="WP_080972877.1">
    <property type="nucleotide sequence ID" value="NZ_CP046975.1"/>
</dbReference>
<comment type="cofactor">
    <cofactor evidence="2">
        <name>Mg(2+)</name>
        <dbReference type="ChEBI" id="CHEBI:18420"/>
    </cofactor>
</comment>
<keyword evidence="13 14" id="KW-0464">Manganese</keyword>
<dbReference type="GO" id="GO:0003723">
    <property type="term" value="F:RNA binding"/>
    <property type="evidence" value="ECO:0007669"/>
    <property type="project" value="UniProtKB-UniRule"/>
</dbReference>
<dbReference type="InterPro" id="IPR036397">
    <property type="entry name" value="RNaseH_sf"/>
</dbReference>
<dbReference type="GO" id="GO:0004523">
    <property type="term" value="F:RNA-DNA hybrid ribonuclease activity"/>
    <property type="evidence" value="ECO:0007669"/>
    <property type="project" value="UniProtKB-UniRule"/>
</dbReference>
<evidence type="ECO:0000313" key="19">
    <source>
        <dbReference type="Proteomes" id="UP001220238"/>
    </source>
</evidence>
<evidence type="ECO:0000256" key="16">
    <source>
        <dbReference type="RuleBase" id="RU003515"/>
    </source>
</evidence>
<organism evidence="18 19">
    <name type="scientific">Corynebacterium amycolatum</name>
    <dbReference type="NCBI Taxonomy" id="43765"/>
    <lineage>
        <taxon>Bacteria</taxon>
        <taxon>Bacillati</taxon>
        <taxon>Actinomycetota</taxon>
        <taxon>Actinomycetes</taxon>
        <taxon>Mycobacteriales</taxon>
        <taxon>Corynebacteriaceae</taxon>
        <taxon>Corynebacterium</taxon>
    </lineage>
</organism>
<dbReference type="GO" id="GO:0005737">
    <property type="term" value="C:cytoplasm"/>
    <property type="evidence" value="ECO:0007669"/>
    <property type="project" value="UniProtKB-SubCell"/>
</dbReference>
<evidence type="ECO:0000313" key="18">
    <source>
        <dbReference type="EMBL" id="WET43107.1"/>
    </source>
</evidence>
<evidence type="ECO:0000256" key="8">
    <source>
        <dbReference type="ARBA" id="ARBA00022490"/>
    </source>
</evidence>
<evidence type="ECO:0000256" key="12">
    <source>
        <dbReference type="ARBA" id="ARBA00022801"/>
    </source>
</evidence>
<dbReference type="GO" id="GO:0032299">
    <property type="term" value="C:ribonuclease H2 complex"/>
    <property type="evidence" value="ECO:0007669"/>
    <property type="project" value="TreeGrafter"/>
</dbReference>
<dbReference type="InterPro" id="IPR024567">
    <property type="entry name" value="RNase_HII/HIII_dom"/>
</dbReference>
<dbReference type="GeneID" id="92769173"/>
<dbReference type="GO" id="GO:0006298">
    <property type="term" value="P:mismatch repair"/>
    <property type="evidence" value="ECO:0007669"/>
    <property type="project" value="TreeGrafter"/>
</dbReference>
<keyword evidence="10 14" id="KW-0479">Metal-binding</keyword>
<dbReference type="HAMAP" id="MF_00052_B">
    <property type="entry name" value="RNase_HII_B"/>
    <property type="match status" value="1"/>
</dbReference>
<keyword evidence="11 14" id="KW-0255">Endonuclease</keyword>
<gene>
    <name evidence="14" type="primary">rnhB</name>
    <name evidence="18" type="ORF">P2W56_06540</name>
</gene>
<dbReference type="PROSITE" id="PS51975">
    <property type="entry name" value="RNASE_H_2"/>
    <property type="match status" value="1"/>
</dbReference>
<dbReference type="PANTHER" id="PTHR10954:SF18">
    <property type="entry name" value="RIBONUCLEASE HII"/>
    <property type="match status" value="1"/>
</dbReference>
<name>A0AB38XSR6_CORAY</name>
<evidence type="ECO:0000256" key="14">
    <source>
        <dbReference type="HAMAP-Rule" id="MF_00052"/>
    </source>
</evidence>
<keyword evidence="8 14" id="KW-0963">Cytoplasm</keyword>
<dbReference type="Pfam" id="PF01351">
    <property type="entry name" value="RNase_HII"/>
    <property type="match status" value="1"/>
</dbReference>
<sequence length="239" mass="25708">MIRTSSTTKSSTTSLPSLLALPAPKLRRLKQARTMEVALAKRGFGPVAGVDEAGRGACAGPIVIAACCLPERPIAELDKLTDSKKLTPAARERLFPLIQRFATAFCVTTIPASYIDQFGIQDANVTGMRRAVAGLGQRPGYVLTDALKVSGFTAPYLPVIGGDSACRCIAAASVLAKVTRDRIMVDLSEKYPDYGLAGHKGYGTASHMEAISRHGATPEHRWSYRNVRLAHAEYLEHPE</sequence>
<evidence type="ECO:0000256" key="13">
    <source>
        <dbReference type="ARBA" id="ARBA00023211"/>
    </source>
</evidence>
<evidence type="ECO:0000256" key="4">
    <source>
        <dbReference type="ARBA" id="ARBA00004496"/>
    </source>
</evidence>
<keyword evidence="9 14" id="KW-0540">Nuclease</keyword>
<reference evidence="18" key="1">
    <citation type="submission" date="2023-03" db="EMBL/GenBank/DDBJ databases">
        <title>Corynebacterium amycolatum SB-1.</title>
        <authorList>
            <person name="Jo H."/>
        </authorList>
    </citation>
    <scope>NUCLEOTIDE SEQUENCE</scope>
    <source>
        <strain evidence="18">SB-1</strain>
    </source>
</reference>